<evidence type="ECO:0000259" key="6">
    <source>
        <dbReference type="PROSITE" id="PS50111"/>
    </source>
</evidence>
<dbReference type="InterPro" id="IPR003660">
    <property type="entry name" value="HAMP_dom"/>
</dbReference>
<dbReference type="Gene3D" id="1.10.287.950">
    <property type="entry name" value="Methyl-accepting chemotaxis protein"/>
    <property type="match status" value="1"/>
</dbReference>
<evidence type="ECO:0000256" key="1">
    <source>
        <dbReference type="ARBA" id="ARBA00022500"/>
    </source>
</evidence>
<dbReference type="PANTHER" id="PTHR43531:SF11">
    <property type="entry name" value="METHYL-ACCEPTING CHEMOTAXIS PROTEIN 3"/>
    <property type="match status" value="1"/>
</dbReference>
<feature type="transmembrane region" description="Helical" evidence="5">
    <location>
        <begin position="184"/>
        <end position="207"/>
    </location>
</feature>
<evidence type="ECO:0000259" key="7">
    <source>
        <dbReference type="PROSITE" id="PS50885"/>
    </source>
</evidence>
<gene>
    <name evidence="8" type="primary">tap_1</name>
    <name evidence="8" type="ORF">ERS852480_00222</name>
</gene>
<keyword evidence="1" id="KW-0145">Chemotaxis</keyword>
<dbReference type="Gene3D" id="6.10.340.10">
    <property type="match status" value="1"/>
</dbReference>
<feature type="domain" description="HAMP" evidence="7">
    <location>
        <begin position="209"/>
        <end position="261"/>
    </location>
</feature>
<dbReference type="GO" id="GO:0004888">
    <property type="term" value="F:transmembrane signaling receptor activity"/>
    <property type="evidence" value="ECO:0007669"/>
    <property type="project" value="InterPro"/>
</dbReference>
<dbReference type="Proteomes" id="UP000095512">
    <property type="component" value="Unassembled WGS sequence"/>
</dbReference>
<name>A0A174B7V6_9FIRM</name>
<dbReference type="GO" id="GO:0006935">
    <property type="term" value="P:chemotaxis"/>
    <property type="evidence" value="ECO:0007669"/>
    <property type="project" value="UniProtKB-KW"/>
</dbReference>
<dbReference type="Pfam" id="PF12729">
    <property type="entry name" value="4HB_MCP_1"/>
    <property type="match status" value="1"/>
</dbReference>
<comment type="similarity">
    <text evidence="2">Belongs to the methyl-accepting chemotaxis (MCP) protein family.</text>
</comment>
<sequence length="581" mass="63326">MFEKMKLKSYLLAVFSAIIFLGGILTAVSVFGMGKIESSTNKLLDNIIAADTAIKDCRTNVNVAARDLREMMLTEERASEENLKSEINASLAAARERIAQFKSVHGERDGLAAEYEAAFNQWVDIANRAVSEIERGNKEQAKQIILNECSPVLSSLSSIAQRIDAATTQERNESEKASLQEITIFRWLCIFTFLIVLVGSLFLAVVTTRKITGIVKKVEEVVIGLSKGDLKSTIDYQANNEFGSLVERMNFSFKELLKYVETIDYVMGEYAKGNFACATDVEFLGDFKNIKISVRNFRSKISDVLSELHAASEQVNVGAGQVASGAQALAQGATEQAGSVEDLSDRINEISEQISKSAEYAQNANVVGHKASEVVNRSRDEMKQMLGAIKDIAVASEDIQKIIKVIDDIAFQTNILALNAAVEAARAGNAGKGFAVVADEVRNLAQKSADAAKNTTELIGRSLQHVKNGEELAANTDAAFDEMANQTTQILDMVEKIADSSRQQADAIANISQGVKQISSVVQMNSATSEESAAASEELSGQANVMKSLLNQFRISEDAGNKSEPYTAEKRRETREDMSKY</sequence>
<evidence type="ECO:0000256" key="3">
    <source>
        <dbReference type="PROSITE-ProRule" id="PRU00284"/>
    </source>
</evidence>
<feature type="region of interest" description="Disordered" evidence="4">
    <location>
        <begin position="553"/>
        <end position="581"/>
    </location>
</feature>
<keyword evidence="5" id="KW-0472">Membrane</keyword>
<evidence type="ECO:0000313" key="8">
    <source>
        <dbReference type="EMBL" id="CUN96269.1"/>
    </source>
</evidence>
<dbReference type="InterPro" id="IPR004090">
    <property type="entry name" value="Chemotax_Me-accpt_rcpt"/>
</dbReference>
<evidence type="ECO:0000256" key="5">
    <source>
        <dbReference type="SAM" id="Phobius"/>
    </source>
</evidence>
<dbReference type="InterPro" id="IPR004089">
    <property type="entry name" value="MCPsignal_dom"/>
</dbReference>
<protein>
    <submittedName>
        <fullName evidence="8">Methyl-accepting chemotaxis sensory transducer</fullName>
    </submittedName>
</protein>
<dbReference type="PRINTS" id="PR00260">
    <property type="entry name" value="CHEMTRNSDUCR"/>
</dbReference>
<keyword evidence="5" id="KW-1133">Transmembrane helix</keyword>
<dbReference type="InterPro" id="IPR024478">
    <property type="entry name" value="HlyB_4HB_MCP"/>
</dbReference>
<dbReference type="PANTHER" id="PTHR43531">
    <property type="entry name" value="PROTEIN ICFG"/>
    <property type="match status" value="1"/>
</dbReference>
<evidence type="ECO:0000256" key="4">
    <source>
        <dbReference type="SAM" id="MobiDB-lite"/>
    </source>
</evidence>
<dbReference type="SUPFAM" id="SSF58104">
    <property type="entry name" value="Methyl-accepting chemotaxis protein (MCP) signaling domain"/>
    <property type="match status" value="1"/>
</dbReference>
<dbReference type="EMBL" id="CZAB01000001">
    <property type="protein sequence ID" value="CUN96269.1"/>
    <property type="molecule type" value="Genomic_DNA"/>
</dbReference>
<evidence type="ECO:0000256" key="2">
    <source>
        <dbReference type="ARBA" id="ARBA00029447"/>
    </source>
</evidence>
<feature type="compositionally biased region" description="Basic and acidic residues" evidence="4">
    <location>
        <begin position="555"/>
        <end position="581"/>
    </location>
</feature>
<keyword evidence="5" id="KW-0812">Transmembrane</keyword>
<reference evidence="8 9" key="1">
    <citation type="submission" date="2015-09" db="EMBL/GenBank/DDBJ databases">
        <authorList>
            <consortium name="Pathogen Informatics"/>
        </authorList>
    </citation>
    <scope>NUCLEOTIDE SEQUENCE [LARGE SCALE GENOMIC DNA]</scope>
    <source>
        <strain evidence="8 9">2789STDY5834865</strain>
    </source>
</reference>
<accession>A0A174B7V6</accession>
<dbReference type="GO" id="GO:0016020">
    <property type="term" value="C:membrane"/>
    <property type="evidence" value="ECO:0007669"/>
    <property type="project" value="InterPro"/>
</dbReference>
<keyword evidence="3" id="KW-0807">Transducer</keyword>
<dbReference type="PROSITE" id="PS50111">
    <property type="entry name" value="CHEMOTAXIS_TRANSDUC_2"/>
    <property type="match status" value="1"/>
</dbReference>
<proteinExistence type="inferred from homology"/>
<feature type="domain" description="Methyl-accepting transducer" evidence="6">
    <location>
        <begin position="311"/>
        <end position="540"/>
    </location>
</feature>
<dbReference type="PROSITE" id="PS50885">
    <property type="entry name" value="HAMP"/>
    <property type="match status" value="1"/>
</dbReference>
<dbReference type="InterPro" id="IPR051310">
    <property type="entry name" value="MCP_chemotaxis"/>
</dbReference>
<dbReference type="GO" id="GO:0007165">
    <property type="term" value="P:signal transduction"/>
    <property type="evidence" value="ECO:0007669"/>
    <property type="project" value="UniProtKB-KW"/>
</dbReference>
<dbReference type="RefSeq" id="WP_057571079.1">
    <property type="nucleotide sequence ID" value="NZ_CATYWZ010000007.1"/>
</dbReference>
<organism evidence="8 9">
    <name type="scientific">Enterocloster clostridioformis</name>
    <dbReference type="NCBI Taxonomy" id="1531"/>
    <lineage>
        <taxon>Bacteria</taxon>
        <taxon>Bacillati</taxon>
        <taxon>Bacillota</taxon>
        <taxon>Clostridia</taxon>
        <taxon>Lachnospirales</taxon>
        <taxon>Lachnospiraceae</taxon>
        <taxon>Enterocloster</taxon>
    </lineage>
</organism>
<dbReference type="SMART" id="SM00283">
    <property type="entry name" value="MA"/>
    <property type="match status" value="1"/>
</dbReference>
<evidence type="ECO:0000313" key="9">
    <source>
        <dbReference type="Proteomes" id="UP000095512"/>
    </source>
</evidence>
<dbReference type="AlphaFoldDB" id="A0A174B7V6"/>
<dbReference type="Pfam" id="PF00015">
    <property type="entry name" value="MCPsignal"/>
    <property type="match status" value="1"/>
</dbReference>